<dbReference type="Gene3D" id="3.40.50.150">
    <property type="entry name" value="Vaccinia Virus protein VP39"/>
    <property type="match status" value="1"/>
</dbReference>
<evidence type="ECO:0000256" key="2">
    <source>
        <dbReference type="ARBA" id="ARBA00022603"/>
    </source>
</evidence>
<keyword evidence="3" id="KW-0808">Transferase</keyword>
<name>A0A6U0NR05_MICPS</name>
<proteinExistence type="predicted"/>
<dbReference type="PANTHER" id="PTHR32183:SF6">
    <property type="entry name" value="CYSTEINE SULFINATE DESULFINASE_CYSTEINE DESULFURASE AND RELATED ENZYMES"/>
    <property type="match status" value="1"/>
</dbReference>
<evidence type="ECO:0000313" key="6">
    <source>
        <dbReference type="EMBL" id="CAD8516993.1"/>
    </source>
</evidence>
<dbReference type="EMBL" id="HBEQ01005597">
    <property type="protein sequence ID" value="CAD8516994.1"/>
    <property type="molecule type" value="Transcribed_RNA"/>
</dbReference>
<dbReference type="EMBL" id="HBEQ01005596">
    <property type="protein sequence ID" value="CAD8516993.1"/>
    <property type="molecule type" value="Transcribed_RNA"/>
</dbReference>
<sequence length="265" mass="28533">MSIARTCLSLTSRHLTSRRVISHVDRVVGSHKPPARAASPTLRRTGKKLREGPAAATMPGHDWESMWAAGLEPGQAFDASRVEPAFLDLIMTGTLPKGDALVPGCGRGYAVAALGSAERKVTGLEISATAKAAADTYLSTAKAGDGSAASEHCTIVVDDFFTHTGRYDLVYDCTFLCAITPSRREEWAAQMSKIIKPGGEIVSLVFPLGDYEGGPPFALSTTIVEDLLIPAGFERVSLTKVPEEKLARTAPRGERGEYLYRWKRL</sequence>
<dbReference type="Pfam" id="PF05724">
    <property type="entry name" value="TPMT"/>
    <property type="match status" value="1"/>
</dbReference>
<evidence type="ECO:0000256" key="1">
    <source>
        <dbReference type="ARBA" id="ARBA00022553"/>
    </source>
</evidence>
<gene>
    <name evidence="6" type="ORF">MCOM1403_LOCUS4419</name>
    <name evidence="7" type="ORF">MCOM1403_LOCUS4420</name>
</gene>
<dbReference type="InterPro" id="IPR029063">
    <property type="entry name" value="SAM-dependent_MTases_sf"/>
</dbReference>
<feature type="region of interest" description="Disordered" evidence="5">
    <location>
        <begin position="29"/>
        <end position="58"/>
    </location>
</feature>
<dbReference type="SUPFAM" id="SSF53335">
    <property type="entry name" value="S-adenosyl-L-methionine-dependent methyltransferases"/>
    <property type="match status" value="1"/>
</dbReference>
<evidence type="ECO:0000313" key="7">
    <source>
        <dbReference type="EMBL" id="CAD8516994.1"/>
    </source>
</evidence>
<dbReference type="PANTHER" id="PTHR32183">
    <property type="match status" value="1"/>
</dbReference>
<dbReference type="PROSITE" id="PS51585">
    <property type="entry name" value="SAM_MT_TPMT"/>
    <property type="match status" value="1"/>
</dbReference>
<accession>A0A6U0NR05</accession>
<evidence type="ECO:0000256" key="3">
    <source>
        <dbReference type="ARBA" id="ARBA00022679"/>
    </source>
</evidence>
<dbReference type="GO" id="GO:0008757">
    <property type="term" value="F:S-adenosylmethionine-dependent methyltransferase activity"/>
    <property type="evidence" value="ECO:0007669"/>
    <property type="project" value="InterPro"/>
</dbReference>
<keyword evidence="4" id="KW-0949">S-adenosyl-L-methionine</keyword>
<protein>
    <recommendedName>
        <fullName evidence="8">S-adenosyl-L-methionine-dependent methyltransferase</fullName>
    </recommendedName>
</protein>
<dbReference type="GO" id="GO:0032259">
    <property type="term" value="P:methylation"/>
    <property type="evidence" value="ECO:0007669"/>
    <property type="project" value="UniProtKB-KW"/>
</dbReference>
<evidence type="ECO:0008006" key="8">
    <source>
        <dbReference type="Google" id="ProtNLM"/>
    </source>
</evidence>
<organism evidence="6">
    <name type="scientific">Micromonas pusilla</name>
    <name type="common">Picoplanktonic green alga</name>
    <name type="synonym">Chromulina pusilla</name>
    <dbReference type="NCBI Taxonomy" id="38833"/>
    <lineage>
        <taxon>Eukaryota</taxon>
        <taxon>Viridiplantae</taxon>
        <taxon>Chlorophyta</taxon>
        <taxon>Mamiellophyceae</taxon>
        <taxon>Mamiellales</taxon>
        <taxon>Mamiellaceae</taxon>
        <taxon>Micromonas</taxon>
    </lineage>
</organism>
<dbReference type="InterPro" id="IPR008854">
    <property type="entry name" value="TPMT"/>
</dbReference>
<reference evidence="6" key="1">
    <citation type="submission" date="2021-01" db="EMBL/GenBank/DDBJ databases">
        <authorList>
            <person name="Corre E."/>
            <person name="Pelletier E."/>
            <person name="Niang G."/>
            <person name="Scheremetjew M."/>
            <person name="Finn R."/>
            <person name="Kale V."/>
            <person name="Holt S."/>
            <person name="Cochrane G."/>
            <person name="Meng A."/>
            <person name="Brown T."/>
            <person name="Cohen L."/>
        </authorList>
    </citation>
    <scope>NUCLEOTIDE SEQUENCE</scope>
    <source>
        <strain evidence="6">CCMP1723</strain>
    </source>
</reference>
<evidence type="ECO:0000256" key="5">
    <source>
        <dbReference type="SAM" id="MobiDB-lite"/>
    </source>
</evidence>
<keyword evidence="2" id="KW-0489">Methyltransferase</keyword>
<dbReference type="AlphaFoldDB" id="A0A6U0NR05"/>
<evidence type="ECO:0000256" key="4">
    <source>
        <dbReference type="ARBA" id="ARBA00022691"/>
    </source>
</evidence>
<keyword evidence="1" id="KW-0597">Phosphoprotein</keyword>